<keyword evidence="5" id="KW-1133">Transmembrane helix</keyword>
<evidence type="ECO:0000256" key="5">
    <source>
        <dbReference type="SAM" id="Phobius"/>
    </source>
</evidence>
<dbReference type="InterPro" id="IPR033989">
    <property type="entry name" value="CD209-like_CTLD"/>
</dbReference>
<dbReference type="PANTHER" id="PTHR22803">
    <property type="entry name" value="MANNOSE, PHOSPHOLIPASE, LECTIN RECEPTOR RELATED"/>
    <property type="match status" value="1"/>
</dbReference>
<proteinExistence type="predicted"/>
<dbReference type="PROSITE" id="PS50041">
    <property type="entry name" value="C_TYPE_LECTIN_2"/>
    <property type="match status" value="2"/>
</dbReference>
<name>A0AA88LY81_CHASR</name>
<comment type="caution">
    <text evidence="7">The sequence shown here is derived from an EMBL/GenBank/DDBJ whole genome shotgun (WGS) entry which is preliminary data.</text>
</comment>
<dbReference type="PROSITE" id="PS00615">
    <property type="entry name" value="C_TYPE_LECTIN_1"/>
    <property type="match status" value="1"/>
</dbReference>
<sequence>MDRRGISGFNSDTGFDKLICEDDLNNEESSHCPPSNPGRRQVSMPSMTPSRLAAVSLVVLAVILLIVDISLGVHYNKLTDTHLTTEDVERISSDMENLQETYKTSVNTTKYVQKQLASGPTFRSYKCMTLGLGLLNAVLIIVAVVIGIKCARVKEGSLHVSHSAVTQLLNELDYLRSNHSDVMEAEEEAKMALERALKHHEQLKEQIDKQKTINDGYQRQIETLKTEKTNLQSNISALEGTCGRCLPGWSLYNSSCYFFSHVEPSAVKKNWPDSRADCVSRGADLVVIDSPEEQTFVSDSIEHVKNSRHWWDNGFWVGLIDIETEGTWVWINNVTEVEQRYWIDGEPNDAGHVGEDCAIVVSSSDNPWKTRYDASSIFLKIYQRLIRTFGRGGGDQGHFGSVLQMLKQRAPGCGCQSQRGLLHVSHSAVTQLLNELDYLRSNHSDVMEAEEEAKKALERALKHHEQLKEQIDKQKTINDGYQRQIETLKTEKTNLQSNISALEGTCGRCLPGWSLYNSSCYFFSHVEPSAVKKNWPDSRADCVSRGADLVVIDSPEEQLNLFENLPKTDSTLRPWWRRPGALWIGLTDAETEGTWLWVNNVTLKDGGYWIQGEPNNHKNSENCAAFMKIDNPRNSWFDSNCQDQKEWLCEINPHN</sequence>
<evidence type="ECO:0000313" key="8">
    <source>
        <dbReference type="Proteomes" id="UP001187415"/>
    </source>
</evidence>
<keyword evidence="5" id="KW-0812">Transmembrane</keyword>
<accession>A0AA88LY81</accession>
<dbReference type="Proteomes" id="UP001187415">
    <property type="component" value="Unassembled WGS sequence"/>
</dbReference>
<dbReference type="SUPFAM" id="SSF56436">
    <property type="entry name" value="C-type lectin-like"/>
    <property type="match status" value="2"/>
</dbReference>
<evidence type="ECO:0000313" key="7">
    <source>
        <dbReference type="EMBL" id="KAK2826130.1"/>
    </source>
</evidence>
<keyword evidence="5" id="KW-0472">Membrane</keyword>
<dbReference type="CDD" id="cd03590">
    <property type="entry name" value="CLECT_DC-SIGN_like"/>
    <property type="match status" value="2"/>
</dbReference>
<evidence type="ECO:0000256" key="1">
    <source>
        <dbReference type="ARBA" id="ARBA00022734"/>
    </source>
</evidence>
<feature type="domain" description="C-type lectin" evidence="6">
    <location>
        <begin position="252"/>
        <end position="369"/>
    </location>
</feature>
<keyword evidence="8" id="KW-1185">Reference proteome</keyword>
<dbReference type="EMBL" id="JAUPFM010000016">
    <property type="protein sequence ID" value="KAK2826130.1"/>
    <property type="molecule type" value="Genomic_DNA"/>
</dbReference>
<organism evidence="7 8">
    <name type="scientific">Channa striata</name>
    <name type="common">Snakehead murrel</name>
    <name type="synonym">Ophicephalus striatus</name>
    <dbReference type="NCBI Taxonomy" id="64152"/>
    <lineage>
        <taxon>Eukaryota</taxon>
        <taxon>Metazoa</taxon>
        <taxon>Chordata</taxon>
        <taxon>Craniata</taxon>
        <taxon>Vertebrata</taxon>
        <taxon>Euteleostomi</taxon>
        <taxon>Actinopterygii</taxon>
        <taxon>Neopterygii</taxon>
        <taxon>Teleostei</taxon>
        <taxon>Neoteleostei</taxon>
        <taxon>Acanthomorphata</taxon>
        <taxon>Anabantaria</taxon>
        <taxon>Anabantiformes</taxon>
        <taxon>Channoidei</taxon>
        <taxon>Channidae</taxon>
        <taxon>Channa</taxon>
    </lineage>
</organism>
<feature type="domain" description="C-type lectin" evidence="6">
    <location>
        <begin position="516"/>
        <end position="650"/>
    </location>
</feature>
<feature type="coiled-coil region" evidence="3">
    <location>
        <begin position="183"/>
        <end position="241"/>
    </location>
</feature>
<feature type="coiled-coil region" evidence="3">
    <location>
        <begin position="440"/>
        <end position="505"/>
    </location>
</feature>
<dbReference type="GO" id="GO:0030246">
    <property type="term" value="F:carbohydrate binding"/>
    <property type="evidence" value="ECO:0007669"/>
    <property type="project" value="UniProtKB-KW"/>
</dbReference>
<dbReference type="AlphaFoldDB" id="A0AA88LY81"/>
<feature type="region of interest" description="Disordered" evidence="4">
    <location>
        <begin position="26"/>
        <end position="45"/>
    </location>
</feature>
<gene>
    <name evidence="7" type="ORF">Q5P01_020344</name>
</gene>
<keyword evidence="3" id="KW-0175">Coiled coil</keyword>
<dbReference type="InterPro" id="IPR016187">
    <property type="entry name" value="CTDL_fold"/>
</dbReference>
<dbReference type="Pfam" id="PF00059">
    <property type="entry name" value="Lectin_C"/>
    <property type="match status" value="2"/>
</dbReference>
<dbReference type="Gene3D" id="3.10.100.10">
    <property type="entry name" value="Mannose-Binding Protein A, subunit A"/>
    <property type="match status" value="2"/>
</dbReference>
<dbReference type="InterPro" id="IPR050111">
    <property type="entry name" value="C-type_lectin/snaclec_domain"/>
</dbReference>
<reference evidence="7" key="1">
    <citation type="submission" date="2023-07" db="EMBL/GenBank/DDBJ databases">
        <title>Chromosome-level Genome Assembly of Striped Snakehead (Channa striata).</title>
        <authorList>
            <person name="Liu H."/>
        </authorList>
    </citation>
    <scope>NUCLEOTIDE SEQUENCE</scope>
    <source>
        <strain evidence="7">Gz</strain>
        <tissue evidence="7">Muscle</tissue>
    </source>
</reference>
<evidence type="ECO:0000256" key="2">
    <source>
        <dbReference type="ARBA" id="ARBA00023157"/>
    </source>
</evidence>
<keyword evidence="2" id="KW-1015">Disulfide bond</keyword>
<feature type="transmembrane region" description="Helical" evidence="5">
    <location>
        <begin position="127"/>
        <end position="148"/>
    </location>
</feature>
<evidence type="ECO:0000256" key="4">
    <source>
        <dbReference type="SAM" id="MobiDB-lite"/>
    </source>
</evidence>
<dbReference type="InterPro" id="IPR001304">
    <property type="entry name" value="C-type_lectin-like"/>
</dbReference>
<keyword evidence="1" id="KW-0430">Lectin</keyword>
<protein>
    <recommendedName>
        <fullName evidence="6">C-type lectin domain-containing protein</fullName>
    </recommendedName>
</protein>
<dbReference type="SMART" id="SM00034">
    <property type="entry name" value="CLECT"/>
    <property type="match status" value="2"/>
</dbReference>
<dbReference type="InterPro" id="IPR016186">
    <property type="entry name" value="C-type_lectin-like/link_sf"/>
</dbReference>
<evidence type="ECO:0000259" key="6">
    <source>
        <dbReference type="PROSITE" id="PS50041"/>
    </source>
</evidence>
<evidence type="ECO:0000256" key="3">
    <source>
        <dbReference type="SAM" id="Coils"/>
    </source>
</evidence>
<dbReference type="InterPro" id="IPR018378">
    <property type="entry name" value="C-type_lectin_CS"/>
</dbReference>
<feature type="transmembrane region" description="Helical" evidence="5">
    <location>
        <begin position="52"/>
        <end position="73"/>
    </location>
</feature>